<dbReference type="Gene3D" id="3.80.10.10">
    <property type="entry name" value="Ribonuclease Inhibitor"/>
    <property type="match status" value="1"/>
</dbReference>
<comment type="caution">
    <text evidence="1">The sequence shown here is derived from an EMBL/GenBank/DDBJ whole genome shotgun (WGS) entry which is preliminary data.</text>
</comment>
<evidence type="ECO:0008006" key="3">
    <source>
        <dbReference type="Google" id="ProtNLM"/>
    </source>
</evidence>
<dbReference type="Proteomes" id="UP001595758">
    <property type="component" value="Unassembled WGS sequence"/>
</dbReference>
<name>A0ABV8CHE7_9GAMM</name>
<evidence type="ECO:0000313" key="2">
    <source>
        <dbReference type="Proteomes" id="UP001595758"/>
    </source>
</evidence>
<proteinExistence type="predicted"/>
<keyword evidence="2" id="KW-1185">Reference proteome</keyword>
<organism evidence="1 2">
    <name type="scientific">Legionella dresdenensis</name>
    <dbReference type="NCBI Taxonomy" id="450200"/>
    <lineage>
        <taxon>Bacteria</taxon>
        <taxon>Pseudomonadati</taxon>
        <taxon>Pseudomonadota</taxon>
        <taxon>Gammaproteobacteria</taxon>
        <taxon>Legionellales</taxon>
        <taxon>Legionellaceae</taxon>
        <taxon>Legionella</taxon>
    </lineage>
</organism>
<sequence>MKSSNADNVKNSLAHMRKEYDLYQFNVYHLLALKKNEKVKSLLSAIRPGIALELFCTRDDEHAAKPGLDDLKKLINDVPNTISVLVLNWGFLQHLAPAELEDFLKSIPENITTLYLRPMDNIGWDFTVDQMKALESLPKHIKDFILQFAPKDSTYHHDFKTTVFNNFPKNVTGLDFFHTPSRNLNPDAFNRDVLPNVKKLDFNESLCDVAFVTALIMEFGKQLRTLDISNDSYIWQDSVLDGLEASQLKELLLKNVTVEDDLELIFSALPMTLEKLNLASNGLDQHMELLKECAKFLPPNLVEIDISENNIGANEAHGLFPASVKNIIVGPAPQINAEPEPPALVAVSADSADTQAKVSLELINIKKQIKKAVELYKAYYDNNRLHAFFSGHFTEGQNRAESWRQKIESLDSLPALKGHIIQYLEDSDMKNGRTDVYSFRTILLACVKDGLNELNQDRLTRVSEGFNGNLSALKTGWTDAVVPKAELPGYK</sequence>
<dbReference type="RefSeq" id="WP_382344043.1">
    <property type="nucleotide sequence ID" value="NZ_JBHSAB010000026.1"/>
</dbReference>
<reference evidence="2" key="1">
    <citation type="journal article" date="2019" name="Int. J. Syst. Evol. Microbiol.">
        <title>The Global Catalogue of Microorganisms (GCM) 10K type strain sequencing project: providing services to taxonomists for standard genome sequencing and annotation.</title>
        <authorList>
            <consortium name="The Broad Institute Genomics Platform"/>
            <consortium name="The Broad Institute Genome Sequencing Center for Infectious Disease"/>
            <person name="Wu L."/>
            <person name="Ma J."/>
        </authorList>
    </citation>
    <scope>NUCLEOTIDE SEQUENCE [LARGE SCALE GENOMIC DNA]</scope>
    <source>
        <strain evidence="2">CCUG 59858</strain>
    </source>
</reference>
<dbReference type="EMBL" id="JBHSAB010000026">
    <property type="protein sequence ID" value="MFC3909636.1"/>
    <property type="molecule type" value="Genomic_DNA"/>
</dbReference>
<evidence type="ECO:0000313" key="1">
    <source>
        <dbReference type="EMBL" id="MFC3909636.1"/>
    </source>
</evidence>
<gene>
    <name evidence="1" type="ORF">ACFORL_11200</name>
</gene>
<protein>
    <recommendedName>
        <fullName evidence="3">Leucine-rich repeat-containing protein</fullName>
    </recommendedName>
</protein>
<accession>A0ABV8CHE7</accession>
<dbReference type="InterPro" id="IPR032675">
    <property type="entry name" value="LRR_dom_sf"/>
</dbReference>
<dbReference type="SUPFAM" id="SSF52047">
    <property type="entry name" value="RNI-like"/>
    <property type="match status" value="1"/>
</dbReference>